<sequence length="236" mass="26152">MIAGVFCVLILLFEKYSFKEREAFSLQNQINKSVDVLKQLIIRDGLGQTEQALDLTASVHAGQFRKNKKGKAIPAVIHPVTVALHAAALSFSEDELLAAALLHDALEDSTLHELPGSFSLGVREAVDTLTYRGRGKADTSAMLAYYHAVAQNRGTALIKALDRCHNLATMSEGFTASQQKTYIKETEHYVLPMMAGAEKHFEDLKRPFWLVRYQMASVMRTAADDLTGDVLTEMNH</sequence>
<comment type="caution">
    <text evidence="1">The sequence shown here is derived from an EMBL/GenBank/DDBJ whole genome shotgun (WGS) entry which is preliminary data.</text>
</comment>
<dbReference type="SUPFAM" id="SSF109604">
    <property type="entry name" value="HD-domain/PDEase-like"/>
    <property type="match status" value="1"/>
</dbReference>
<dbReference type="STRING" id="887929.HMP0721_0825"/>
<organism evidence="1 2">
    <name type="scientific">Pseudoramibacter alactolyticus ATCC 23263</name>
    <dbReference type="NCBI Taxonomy" id="887929"/>
    <lineage>
        <taxon>Bacteria</taxon>
        <taxon>Bacillati</taxon>
        <taxon>Bacillota</taxon>
        <taxon>Clostridia</taxon>
        <taxon>Eubacteriales</taxon>
        <taxon>Eubacteriaceae</taxon>
        <taxon>Pseudoramibacter</taxon>
    </lineage>
</organism>
<reference evidence="1 2" key="1">
    <citation type="submission" date="2010-12" db="EMBL/GenBank/DDBJ databases">
        <authorList>
            <person name="Muzny D."/>
            <person name="Qin X."/>
            <person name="Deng J."/>
            <person name="Jiang H."/>
            <person name="Liu Y."/>
            <person name="Qu J."/>
            <person name="Song X.-Z."/>
            <person name="Zhang L."/>
            <person name="Thornton R."/>
            <person name="Coyle M."/>
            <person name="Francisco L."/>
            <person name="Jackson L."/>
            <person name="Javaid M."/>
            <person name="Korchina V."/>
            <person name="Kovar C."/>
            <person name="Mata R."/>
            <person name="Mathew T."/>
            <person name="Ngo R."/>
            <person name="Nguyen L."/>
            <person name="Nguyen N."/>
            <person name="Okwuonu G."/>
            <person name="Ongeri F."/>
            <person name="Pham C."/>
            <person name="Simmons D."/>
            <person name="Wilczek-Boney K."/>
            <person name="Hale W."/>
            <person name="Jakkamsetti A."/>
            <person name="Pham P."/>
            <person name="Ruth R."/>
            <person name="San Lucas F."/>
            <person name="Warren J."/>
            <person name="Zhang J."/>
            <person name="Zhao Z."/>
            <person name="Zhou C."/>
            <person name="Zhu D."/>
            <person name="Lee S."/>
            <person name="Bess C."/>
            <person name="Blankenburg K."/>
            <person name="Forbes L."/>
            <person name="Fu Q."/>
            <person name="Gubbala S."/>
            <person name="Hirani K."/>
            <person name="Jayaseelan J.C."/>
            <person name="Lara F."/>
            <person name="Munidasa M."/>
            <person name="Palculict T."/>
            <person name="Patil S."/>
            <person name="Pu L.-L."/>
            <person name="Saada N."/>
            <person name="Tang L."/>
            <person name="Weissenberger G."/>
            <person name="Zhu Y."/>
            <person name="Hemphill L."/>
            <person name="Shang Y."/>
            <person name="Youmans B."/>
            <person name="Ayvaz T."/>
            <person name="Ross M."/>
            <person name="Santibanez J."/>
            <person name="Aqrawi P."/>
            <person name="Gross S."/>
            <person name="Joshi V."/>
            <person name="Fowler G."/>
            <person name="Nazareth L."/>
            <person name="Reid J."/>
            <person name="Worley K."/>
            <person name="Petrosino J."/>
            <person name="Highlander S."/>
            <person name="Gibbs R."/>
        </authorList>
    </citation>
    <scope>NUCLEOTIDE SEQUENCE [LARGE SCALE GENOMIC DNA]</scope>
    <source>
        <strain evidence="1 2">ATCC 23263</strain>
    </source>
</reference>
<dbReference type="eggNOG" id="COG0317">
    <property type="taxonomic scope" value="Bacteria"/>
</dbReference>
<accession>E6MFR4</accession>
<dbReference type="Gene3D" id="1.10.3210.10">
    <property type="entry name" value="Hypothetical protein af1432"/>
    <property type="match status" value="1"/>
</dbReference>
<dbReference type="Proteomes" id="UP000004754">
    <property type="component" value="Unassembled WGS sequence"/>
</dbReference>
<dbReference type="GO" id="GO:0008893">
    <property type="term" value="F:guanosine-3',5'-bis(diphosphate) 3'-diphosphatase activity"/>
    <property type="evidence" value="ECO:0007669"/>
    <property type="project" value="TreeGrafter"/>
</dbReference>
<dbReference type="HOGENOM" id="CLU_1174605_0_0_9"/>
<evidence type="ECO:0000313" key="1">
    <source>
        <dbReference type="EMBL" id="EFV02059.1"/>
    </source>
</evidence>
<dbReference type="OrthoDB" id="9781544at2"/>
<protein>
    <recommendedName>
        <fullName evidence="3">HD domain protein</fullName>
    </recommendedName>
</protein>
<keyword evidence="2" id="KW-1185">Reference proteome</keyword>
<evidence type="ECO:0008006" key="3">
    <source>
        <dbReference type="Google" id="ProtNLM"/>
    </source>
</evidence>
<gene>
    <name evidence="1" type="ORF">HMP0721_0825</name>
</gene>
<dbReference type="PANTHER" id="PTHR46246">
    <property type="entry name" value="GUANOSINE-3',5'-BIS(DIPHOSPHATE) 3'-PYROPHOSPHOHYDROLASE MESH1"/>
    <property type="match status" value="1"/>
</dbReference>
<dbReference type="EMBL" id="AEQN01000014">
    <property type="protein sequence ID" value="EFV02059.1"/>
    <property type="molecule type" value="Genomic_DNA"/>
</dbReference>
<proteinExistence type="predicted"/>
<dbReference type="PANTHER" id="PTHR46246:SF1">
    <property type="entry name" value="GUANOSINE-3',5'-BIS(DIPHOSPHATE) 3'-PYROPHOSPHOHYDROLASE MESH1"/>
    <property type="match status" value="1"/>
</dbReference>
<evidence type="ECO:0000313" key="2">
    <source>
        <dbReference type="Proteomes" id="UP000004754"/>
    </source>
</evidence>
<name>E6MFR4_9FIRM</name>
<dbReference type="AlphaFoldDB" id="E6MFR4"/>
<dbReference type="InterPro" id="IPR052194">
    <property type="entry name" value="MESH1"/>
</dbReference>